<reference evidence="1 2" key="1">
    <citation type="submission" date="2023-06" db="EMBL/GenBank/DDBJ databases">
        <title>Sporosarcina sp. nov., isolated from Korean traditional fermented seafood 'Jeotgal'.</title>
        <authorList>
            <person name="Yang A.I."/>
            <person name="Shin N.-R."/>
        </authorList>
    </citation>
    <scope>NUCLEOTIDE SEQUENCE [LARGE SCALE GENOMIC DNA]</scope>
    <source>
        <strain evidence="1 2">KCTC13119</strain>
    </source>
</reference>
<organism evidence="1 2">
    <name type="scientific">Sporosarcina saromensis</name>
    <dbReference type="NCBI Taxonomy" id="359365"/>
    <lineage>
        <taxon>Bacteria</taxon>
        <taxon>Bacillati</taxon>
        <taxon>Bacillota</taxon>
        <taxon>Bacilli</taxon>
        <taxon>Bacillales</taxon>
        <taxon>Caryophanaceae</taxon>
        <taxon>Sporosarcina</taxon>
    </lineage>
</organism>
<protein>
    <submittedName>
        <fullName evidence="1">Uncharacterized protein</fullName>
    </submittedName>
</protein>
<evidence type="ECO:0000313" key="2">
    <source>
        <dbReference type="Proteomes" id="UP001282284"/>
    </source>
</evidence>
<dbReference type="Proteomes" id="UP001282284">
    <property type="component" value="Unassembled WGS sequence"/>
</dbReference>
<proteinExistence type="predicted"/>
<sequence length="75" mass="8294">MFLAQSPSNSGGGTIQYKGYIESALKVAKENTLPELWEICTNRKSEDAEYMVAQGAINFVIEQEELKLLNNQAGL</sequence>
<dbReference type="EMBL" id="JAUBDI010000010">
    <property type="protein sequence ID" value="MDW0113850.1"/>
    <property type="molecule type" value="Genomic_DNA"/>
</dbReference>
<dbReference type="RefSeq" id="WP_317944456.1">
    <property type="nucleotide sequence ID" value="NZ_JAUBDI010000010.1"/>
</dbReference>
<keyword evidence="2" id="KW-1185">Reference proteome</keyword>
<comment type="caution">
    <text evidence="1">The sequence shown here is derived from an EMBL/GenBank/DDBJ whole genome shotgun (WGS) entry which is preliminary data.</text>
</comment>
<accession>A0ABU4GA62</accession>
<name>A0ABU4GA62_9BACL</name>
<evidence type="ECO:0000313" key="1">
    <source>
        <dbReference type="EMBL" id="MDW0113850.1"/>
    </source>
</evidence>
<gene>
    <name evidence="1" type="ORF">QT711_11685</name>
</gene>